<organism evidence="1 2">
    <name type="scientific">Pleuronectes platessa</name>
    <name type="common">European plaice</name>
    <dbReference type="NCBI Taxonomy" id="8262"/>
    <lineage>
        <taxon>Eukaryota</taxon>
        <taxon>Metazoa</taxon>
        <taxon>Chordata</taxon>
        <taxon>Craniata</taxon>
        <taxon>Vertebrata</taxon>
        <taxon>Euteleostomi</taxon>
        <taxon>Actinopterygii</taxon>
        <taxon>Neopterygii</taxon>
        <taxon>Teleostei</taxon>
        <taxon>Neoteleostei</taxon>
        <taxon>Acanthomorphata</taxon>
        <taxon>Carangaria</taxon>
        <taxon>Pleuronectiformes</taxon>
        <taxon>Pleuronectoidei</taxon>
        <taxon>Pleuronectidae</taxon>
        <taxon>Pleuronectes</taxon>
    </lineage>
</organism>
<protein>
    <submittedName>
        <fullName evidence="1">Uncharacterized protein</fullName>
    </submittedName>
</protein>
<dbReference type="AlphaFoldDB" id="A0A9N7TGN5"/>
<comment type="caution">
    <text evidence="1">The sequence shown here is derived from an EMBL/GenBank/DDBJ whole genome shotgun (WGS) entry which is preliminary data.</text>
</comment>
<name>A0A9N7TGN5_PLEPL</name>
<gene>
    <name evidence="1" type="ORF">PLEPLA_LOCUS92</name>
</gene>
<accession>A0A9N7TGN5</accession>
<evidence type="ECO:0000313" key="1">
    <source>
        <dbReference type="EMBL" id="CAB1412401.1"/>
    </source>
</evidence>
<proteinExistence type="predicted"/>
<reference evidence="1" key="1">
    <citation type="submission" date="2020-03" db="EMBL/GenBank/DDBJ databases">
        <authorList>
            <person name="Weist P."/>
        </authorList>
    </citation>
    <scope>NUCLEOTIDE SEQUENCE</scope>
</reference>
<dbReference type="Proteomes" id="UP001153269">
    <property type="component" value="Unassembled WGS sequence"/>
</dbReference>
<sequence length="126" mass="13676">MEAEAPAFASTRRGVRCHGARTVLTLQDVNTLGGEGARGQLYAALHVLLLETATDSQAVLRPQVKDWLWGDEWVAHSSTCTYNSALTLYSVAIVRTRPHESEGRPIATTTAAGINSSPLLIMTEWI</sequence>
<keyword evidence="2" id="KW-1185">Reference proteome</keyword>
<dbReference type="EMBL" id="CADEAL010000001">
    <property type="protein sequence ID" value="CAB1412401.1"/>
    <property type="molecule type" value="Genomic_DNA"/>
</dbReference>
<evidence type="ECO:0000313" key="2">
    <source>
        <dbReference type="Proteomes" id="UP001153269"/>
    </source>
</evidence>